<evidence type="ECO:0000313" key="3">
    <source>
        <dbReference type="Proteomes" id="UP000249130"/>
    </source>
</evidence>
<dbReference type="GO" id="GO:0004803">
    <property type="term" value="F:transposase activity"/>
    <property type="evidence" value="ECO:0007669"/>
    <property type="project" value="InterPro"/>
</dbReference>
<dbReference type="SUPFAM" id="SSF143422">
    <property type="entry name" value="Transposase IS200-like"/>
    <property type="match status" value="1"/>
</dbReference>
<dbReference type="InterPro" id="IPR002686">
    <property type="entry name" value="Transposase_17"/>
</dbReference>
<dbReference type="Proteomes" id="UP000249130">
    <property type="component" value="Unassembled WGS sequence"/>
</dbReference>
<dbReference type="InterPro" id="IPR052715">
    <property type="entry name" value="RAYT_transposase"/>
</dbReference>
<dbReference type="AlphaFoldDB" id="A0A327L4Z1"/>
<dbReference type="InterPro" id="IPR036515">
    <property type="entry name" value="Transposase_17_sf"/>
</dbReference>
<evidence type="ECO:0000259" key="1">
    <source>
        <dbReference type="SMART" id="SM01321"/>
    </source>
</evidence>
<protein>
    <submittedName>
        <fullName evidence="2">Transposase</fullName>
    </submittedName>
</protein>
<sequence length="176" mass="20442">MSRYRRACIKGGTYFFTVVLADRRDDLLVREIDRLRRSYATALARRPFETVAICILPDHLHAVWSLPPDDGDFATRWAMIKTGFSRDFAPAALRSASQVHKRDKGIWPRRYWEHAIRDETDLVRHIDYVHFNPVKHGHVSAVRDWPYSSFHRWVKRGLLPPDWGGDIASIGGEFGE</sequence>
<accession>A0A327L4Z1</accession>
<dbReference type="EMBL" id="NPEX01000021">
    <property type="protein sequence ID" value="RAI45234.1"/>
    <property type="molecule type" value="Genomic_DNA"/>
</dbReference>
<comment type="caution">
    <text evidence="2">The sequence shown here is derived from an EMBL/GenBank/DDBJ whole genome shotgun (WGS) entry which is preliminary data.</text>
</comment>
<feature type="domain" description="Transposase IS200-like" evidence="1">
    <location>
        <begin position="9"/>
        <end position="132"/>
    </location>
</feature>
<evidence type="ECO:0000313" key="2">
    <source>
        <dbReference type="EMBL" id="RAI45234.1"/>
    </source>
</evidence>
<dbReference type="NCBIfam" id="NF047646">
    <property type="entry name" value="REP_Tyr_transpos"/>
    <property type="match status" value="1"/>
</dbReference>
<name>A0A327L4Z1_9BRAD</name>
<dbReference type="PANTHER" id="PTHR36966:SF1">
    <property type="entry name" value="REP-ASSOCIATED TYROSINE TRANSPOSASE"/>
    <property type="match status" value="1"/>
</dbReference>
<dbReference type="RefSeq" id="WP_111417976.1">
    <property type="nucleotide sequence ID" value="NZ_NPEX01000021.1"/>
</dbReference>
<keyword evidence="3" id="KW-1185">Reference proteome</keyword>
<organism evidence="2 3">
    <name type="scientific">Rhodoplanes roseus</name>
    <dbReference type="NCBI Taxonomy" id="29409"/>
    <lineage>
        <taxon>Bacteria</taxon>
        <taxon>Pseudomonadati</taxon>
        <taxon>Pseudomonadota</taxon>
        <taxon>Alphaproteobacteria</taxon>
        <taxon>Hyphomicrobiales</taxon>
        <taxon>Nitrobacteraceae</taxon>
        <taxon>Rhodoplanes</taxon>
    </lineage>
</organism>
<proteinExistence type="predicted"/>
<dbReference type="PANTHER" id="PTHR36966">
    <property type="entry name" value="REP-ASSOCIATED TYROSINE TRANSPOSASE"/>
    <property type="match status" value="1"/>
</dbReference>
<dbReference type="GO" id="GO:0006313">
    <property type="term" value="P:DNA transposition"/>
    <property type="evidence" value="ECO:0007669"/>
    <property type="project" value="InterPro"/>
</dbReference>
<dbReference type="GO" id="GO:0043565">
    <property type="term" value="F:sequence-specific DNA binding"/>
    <property type="evidence" value="ECO:0007669"/>
    <property type="project" value="TreeGrafter"/>
</dbReference>
<gene>
    <name evidence="2" type="ORF">CH341_05195</name>
</gene>
<dbReference type="Gene3D" id="3.30.70.1290">
    <property type="entry name" value="Transposase IS200-like"/>
    <property type="match status" value="1"/>
</dbReference>
<dbReference type="OrthoDB" id="9794403at2"/>
<dbReference type="SMART" id="SM01321">
    <property type="entry name" value="Y1_Tnp"/>
    <property type="match status" value="1"/>
</dbReference>
<reference evidence="2 3" key="1">
    <citation type="submission" date="2017-07" db="EMBL/GenBank/DDBJ databases">
        <title>Draft Genome Sequences of Select Purple Nonsulfur Bacteria.</title>
        <authorList>
            <person name="Lasarre B."/>
            <person name="Mckinlay J.B."/>
        </authorList>
    </citation>
    <scope>NUCLEOTIDE SEQUENCE [LARGE SCALE GENOMIC DNA]</scope>
    <source>
        <strain evidence="2 3">DSM 5909</strain>
    </source>
</reference>